<proteinExistence type="predicted"/>
<evidence type="ECO:0000313" key="2">
    <source>
        <dbReference type="EMBL" id="SDF89346.1"/>
    </source>
</evidence>
<dbReference type="EMBL" id="FNCC01000004">
    <property type="protein sequence ID" value="SDF89346.1"/>
    <property type="molecule type" value="Genomic_DNA"/>
</dbReference>
<gene>
    <name evidence="2" type="ORF">SAMN05216553_10454</name>
</gene>
<evidence type="ECO:0000256" key="1">
    <source>
        <dbReference type="SAM" id="MobiDB-lite"/>
    </source>
</evidence>
<sequence>MFRRCANRRRDNDIPVVVPVVIAGPEGRGLLSSSAPERQFGARNWAEWTTIGPEKRPPGTFRHAPNTSDHLR</sequence>
<reference evidence="3" key="1">
    <citation type="submission" date="2016-10" db="EMBL/GenBank/DDBJ databases">
        <authorList>
            <person name="Varghese N."/>
            <person name="Submissions S."/>
        </authorList>
    </citation>
    <scope>NUCLEOTIDE SEQUENCE [LARGE SCALE GENOMIC DNA]</scope>
    <source>
        <strain evidence="3">CGMCC 4.3506</strain>
    </source>
</reference>
<keyword evidence="3" id="KW-1185">Reference proteome</keyword>
<dbReference type="AlphaFoldDB" id="A0A1G7PSU6"/>
<protein>
    <submittedName>
        <fullName evidence="2">Uncharacterized protein</fullName>
    </submittedName>
</protein>
<dbReference type="Proteomes" id="UP000199623">
    <property type="component" value="Unassembled WGS sequence"/>
</dbReference>
<evidence type="ECO:0000313" key="3">
    <source>
        <dbReference type="Proteomes" id="UP000199623"/>
    </source>
</evidence>
<name>A0A1G7PSU6_9PSEU</name>
<feature type="region of interest" description="Disordered" evidence="1">
    <location>
        <begin position="48"/>
        <end position="72"/>
    </location>
</feature>
<organism evidence="2 3">
    <name type="scientific">Lentzea fradiae</name>
    <dbReference type="NCBI Taxonomy" id="200378"/>
    <lineage>
        <taxon>Bacteria</taxon>
        <taxon>Bacillati</taxon>
        <taxon>Actinomycetota</taxon>
        <taxon>Actinomycetes</taxon>
        <taxon>Pseudonocardiales</taxon>
        <taxon>Pseudonocardiaceae</taxon>
        <taxon>Lentzea</taxon>
    </lineage>
</organism>
<accession>A0A1G7PSU6</accession>